<dbReference type="EMBL" id="JACXVP010000012">
    <property type="protein sequence ID" value="KAG5570913.1"/>
    <property type="molecule type" value="Genomic_DNA"/>
</dbReference>
<evidence type="ECO:0000313" key="3">
    <source>
        <dbReference type="EMBL" id="KAG5570913.1"/>
    </source>
</evidence>
<evidence type="ECO:0000256" key="1">
    <source>
        <dbReference type="SAM" id="Coils"/>
    </source>
</evidence>
<dbReference type="AlphaFoldDB" id="A0A9J5W646"/>
<keyword evidence="4" id="KW-1185">Reference proteome</keyword>
<comment type="caution">
    <text evidence="3">The sequence shown here is derived from an EMBL/GenBank/DDBJ whole genome shotgun (WGS) entry which is preliminary data.</text>
</comment>
<keyword evidence="1" id="KW-0175">Coiled coil</keyword>
<feature type="coiled-coil region" evidence="1">
    <location>
        <begin position="6"/>
        <end position="47"/>
    </location>
</feature>
<organism evidence="3 4">
    <name type="scientific">Solanum commersonii</name>
    <name type="common">Commerson's wild potato</name>
    <name type="synonym">Commerson's nightshade</name>
    <dbReference type="NCBI Taxonomy" id="4109"/>
    <lineage>
        <taxon>Eukaryota</taxon>
        <taxon>Viridiplantae</taxon>
        <taxon>Streptophyta</taxon>
        <taxon>Embryophyta</taxon>
        <taxon>Tracheophyta</taxon>
        <taxon>Spermatophyta</taxon>
        <taxon>Magnoliopsida</taxon>
        <taxon>eudicotyledons</taxon>
        <taxon>Gunneridae</taxon>
        <taxon>Pentapetalae</taxon>
        <taxon>asterids</taxon>
        <taxon>lamiids</taxon>
        <taxon>Solanales</taxon>
        <taxon>Solanaceae</taxon>
        <taxon>Solanoideae</taxon>
        <taxon>Solaneae</taxon>
        <taxon>Solanum</taxon>
    </lineage>
</organism>
<feature type="compositionally biased region" description="Basic and acidic residues" evidence="2">
    <location>
        <begin position="78"/>
        <end position="100"/>
    </location>
</feature>
<protein>
    <submittedName>
        <fullName evidence="3">Uncharacterized protein</fullName>
    </submittedName>
</protein>
<reference evidence="3 4" key="1">
    <citation type="submission" date="2020-09" db="EMBL/GenBank/DDBJ databases">
        <title>De no assembly of potato wild relative species, Solanum commersonii.</title>
        <authorList>
            <person name="Cho K."/>
        </authorList>
    </citation>
    <scope>NUCLEOTIDE SEQUENCE [LARGE SCALE GENOMIC DNA]</scope>
    <source>
        <strain evidence="3">LZ3.2</strain>
        <tissue evidence="3">Leaf</tissue>
    </source>
</reference>
<accession>A0A9J5W646</accession>
<feature type="region of interest" description="Disordered" evidence="2">
    <location>
        <begin position="77"/>
        <end position="104"/>
    </location>
</feature>
<evidence type="ECO:0000313" key="4">
    <source>
        <dbReference type="Proteomes" id="UP000824120"/>
    </source>
</evidence>
<proteinExistence type="predicted"/>
<gene>
    <name evidence="3" type="ORF">H5410_060679</name>
</gene>
<sequence>MDEILIQKFLEKQQVEEENLENLETNLEMTKNDSESKEKNYKRMNELDELVYAMEDLNLSEHKLNVFMNKGEIGGSQEKFERSTSIKEEWQEPEKDEKNFTNKAKMNNDFIKQYHSSDKLKFMPNRLPTGDIGTQFLDLDCKRDPENSLDL</sequence>
<dbReference type="Proteomes" id="UP000824120">
    <property type="component" value="Chromosome 12"/>
</dbReference>
<evidence type="ECO:0000256" key="2">
    <source>
        <dbReference type="SAM" id="MobiDB-lite"/>
    </source>
</evidence>
<name>A0A9J5W646_SOLCO</name>